<evidence type="ECO:0000313" key="8">
    <source>
        <dbReference type="EMBL" id="CZT21487.1"/>
    </source>
</evidence>
<organism evidence="8 9">
    <name type="scientific">Ramularia collo-cygni</name>
    <dbReference type="NCBI Taxonomy" id="112498"/>
    <lineage>
        <taxon>Eukaryota</taxon>
        <taxon>Fungi</taxon>
        <taxon>Dikarya</taxon>
        <taxon>Ascomycota</taxon>
        <taxon>Pezizomycotina</taxon>
        <taxon>Dothideomycetes</taxon>
        <taxon>Dothideomycetidae</taxon>
        <taxon>Mycosphaerellales</taxon>
        <taxon>Mycosphaerellaceae</taxon>
        <taxon>Ramularia</taxon>
    </lineage>
</organism>
<keyword evidence="2" id="KW-0645">Protease</keyword>
<evidence type="ECO:0000313" key="9">
    <source>
        <dbReference type="Proteomes" id="UP000225277"/>
    </source>
</evidence>
<keyword evidence="9" id="KW-1185">Reference proteome</keyword>
<evidence type="ECO:0000256" key="7">
    <source>
        <dbReference type="SAM" id="MobiDB-lite"/>
    </source>
</evidence>
<dbReference type="GeneID" id="35602469"/>
<dbReference type="GO" id="GO:0006508">
    <property type="term" value="P:proteolysis"/>
    <property type="evidence" value="ECO:0007669"/>
    <property type="project" value="UniProtKB-KW"/>
</dbReference>
<evidence type="ECO:0000256" key="4">
    <source>
        <dbReference type="ARBA" id="ARBA00022801"/>
    </source>
</evidence>
<keyword evidence="6" id="KW-0482">Metalloprotease</keyword>
<comment type="cofactor">
    <cofactor evidence="1">
        <name>Zn(2+)</name>
        <dbReference type="ChEBI" id="CHEBI:29105"/>
    </cofactor>
</comment>
<evidence type="ECO:0000256" key="3">
    <source>
        <dbReference type="ARBA" id="ARBA00022723"/>
    </source>
</evidence>
<dbReference type="Gene3D" id="3.40.390.10">
    <property type="entry name" value="Collagenase (Catalytic Domain)"/>
    <property type="match status" value="1"/>
</dbReference>
<dbReference type="RefSeq" id="XP_023628376.1">
    <property type="nucleotide sequence ID" value="XM_023772608.1"/>
</dbReference>
<keyword evidence="3" id="KW-0479">Metal-binding</keyword>
<feature type="region of interest" description="Disordered" evidence="7">
    <location>
        <begin position="37"/>
        <end position="60"/>
    </location>
</feature>
<dbReference type="Pfam" id="PF07998">
    <property type="entry name" value="Peptidase_M54"/>
    <property type="match status" value="1"/>
</dbReference>
<dbReference type="InterPro" id="IPR012962">
    <property type="entry name" value="Pept_M54_archaemetzincn"/>
</dbReference>
<dbReference type="GO" id="GO:0046872">
    <property type="term" value="F:metal ion binding"/>
    <property type="evidence" value="ECO:0007669"/>
    <property type="project" value="UniProtKB-KW"/>
</dbReference>
<evidence type="ECO:0000256" key="5">
    <source>
        <dbReference type="ARBA" id="ARBA00022833"/>
    </source>
</evidence>
<protein>
    <recommendedName>
        <fullName evidence="10">Archaemetzincin-2</fullName>
    </recommendedName>
</protein>
<dbReference type="PANTHER" id="PTHR15910:SF1">
    <property type="entry name" value="ARCHAEMETZINCIN-2"/>
    <property type="match status" value="1"/>
</dbReference>
<gene>
    <name evidence="8" type="ORF">RCC_07350</name>
</gene>
<evidence type="ECO:0000256" key="1">
    <source>
        <dbReference type="ARBA" id="ARBA00001947"/>
    </source>
</evidence>
<evidence type="ECO:0000256" key="2">
    <source>
        <dbReference type="ARBA" id="ARBA00022670"/>
    </source>
</evidence>
<dbReference type="AlphaFoldDB" id="A0A2D3V9P9"/>
<evidence type="ECO:0000256" key="6">
    <source>
        <dbReference type="ARBA" id="ARBA00023049"/>
    </source>
</evidence>
<proteinExistence type="predicted"/>
<dbReference type="InterPro" id="IPR024079">
    <property type="entry name" value="MetalloPept_cat_dom_sf"/>
</dbReference>
<dbReference type="Proteomes" id="UP000225277">
    <property type="component" value="Unassembled WGS sequence"/>
</dbReference>
<name>A0A2D3V9P9_9PEZI</name>
<dbReference type="OrthoDB" id="2365600at2759"/>
<sequence>MSDTDDLTCQHKSLRFECSEHSQDVGYKPRTALQRLAATLPSNKAPKKADRQRFGSSEDQYPASTFPAPLVLPEDELSWDPNCEPQSLKSWIEEGHRNEITKHRRTIYLVESPVIATSAAYIKKWASPQLDPKESQHLGSPRTEDVLKYLEAFYCGLPVKMLTKPKLKYVPWSDSSSTEGSLPSYIGLRTGSEVIGIRHRPSKDDIFAGQLNLNDLLDVAISILPSDAYALLMLTDHDLYEDEEDDFCCGRAYGGSRVAVVSTARYNPALDKAQHVETAHAWPASHCQSYIDSCCDVATKNVKKKAAVEESLSALRSAVVALSPVPARKNSKHESLWLSRLCKTASHELGHCFGIDHCSYYACIMQGTAGLSEDARQPPYLCPVDLVKVLRATGADPVQRYRALLVFCEGSGASEKMFDAFAAWLRVRIDEVESWRDVIVLE</sequence>
<dbReference type="EMBL" id="FJUY01000011">
    <property type="protein sequence ID" value="CZT21487.1"/>
    <property type="molecule type" value="Genomic_DNA"/>
</dbReference>
<accession>A0A2D3V9P9</accession>
<dbReference type="GO" id="GO:0008237">
    <property type="term" value="F:metallopeptidase activity"/>
    <property type="evidence" value="ECO:0007669"/>
    <property type="project" value="UniProtKB-KW"/>
</dbReference>
<evidence type="ECO:0008006" key="10">
    <source>
        <dbReference type="Google" id="ProtNLM"/>
    </source>
</evidence>
<dbReference type="SUPFAM" id="SSF55486">
    <property type="entry name" value="Metalloproteases ('zincins'), catalytic domain"/>
    <property type="match status" value="1"/>
</dbReference>
<reference evidence="8 9" key="1">
    <citation type="submission" date="2016-03" db="EMBL/GenBank/DDBJ databases">
        <authorList>
            <person name="Ploux O."/>
        </authorList>
    </citation>
    <scope>NUCLEOTIDE SEQUENCE [LARGE SCALE GENOMIC DNA]</scope>
    <source>
        <strain evidence="8 9">URUG2</strain>
    </source>
</reference>
<keyword evidence="5" id="KW-0862">Zinc</keyword>
<keyword evidence="4" id="KW-0378">Hydrolase</keyword>
<dbReference type="PANTHER" id="PTHR15910">
    <property type="entry name" value="ARCHAEMETZINCIN"/>
    <property type="match status" value="1"/>
</dbReference>
<dbReference type="CDD" id="cd11375">
    <property type="entry name" value="Peptidase_M54"/>
    <property type="match status" value="1"/>
</dbReference>